<protein>
    <submittedName>
        <fullName evidence="6">Beta-lactamase-like protein</fullName>
    </submittedName>
</protein>
<comment type="caution">
    <text evidence="6">The sequence shown here is derived from an EMBL/GenBank/DDBJ whole genome shotgun (WGS) entry which is preliminary data.</text>
</comment>
<dbReference type="Gene3D" id="3.60.15.10">
    <property type="entry name" value="Ribonuclease Z/Hydroxyacylglutathione hydrolase-like"/>
    <property type="match status" value="2"/>
</dbReference>
<evidence type="ECO:0000313" key="6">
    <source>
        <dbReference type="EMBL" id="KAL2832246.1"/>
    </source>
</evidence>
<evidence type="ECO:0000256" key="4">
    <source>
        <dbReference type="ARBA" id="ARBA00022801"/>
    </source>
</evidence>
<keyword evidence="7" id="KW-1185">Reference proteome</keyword>
<evidence type="ECO:0000256" key="1">
    <source>
        <dbReference type="ARBA" id="ARBA00001947"/>
    </source>
</evidence>
<dbReference type="Proteomes" id="UP001610446">
    <property type="component" value="Unassembled WGS sequence"/>
</dbReference>
<dbReference type="PANTHER" id="PTHR42978:SF2">
    <property type="entry name" value="102 KBASES UNSTABLE REGION: FROM 1 TO 119443"/>
    <property type="match status" value="1"/>
</dbReference>
<dbReference type="CDD" id="cd07730">
    <property type="entry name" value="metallo-hydrolase-like_MBL-fold"/>
    <property type="match status" value="1"/>
</dbReference>
<keyword evidence="5" id="KW-0862">Zinc</keyword>
<accession>A0ABR4IWV9</accession>
<evidence type="ECO:0000256" key="5">
    <source>
        <dbReference type="ARBA" id="ARBA00022833"/>
    </source>
</evidence>
<evidence type="ECO:0000313" key="7">
    <source>
        <dbReference type="Proteomes" id="UP001610446"/>
    </source>
</evidence>
<dbReference type="InterPro" id="IPR051013">
    <property type="entry name" value="MBL_superfamily_lactonases"/>
</dbReference>
<gene>
    <name evidence="6" type="ORF">BJY01DRAFT_260273</name>
</gene>
<sequence length="337" mass="36674">MATETANVVTVHALHAGFLTLPERFFINPPTTQQARNTVPSLSFLIQHHAPSGDVTRLIFDLGIRRDPALYNTDIRKHIATRLPLSGDPDVVAALARGNLTPSNVDCVILSHVHWDHVGMPSDFPEAQFIVGNGSLALLCGSSRKASGNGSHSHFETNLLPLDRTVELSSPIPIGPEADELLPEKPLLPSAAAATPSTTRRSWKPRGHFPHTIDLFSDGSVLLVDAPGHLPGHLNLLCRVGRGDPGKEKYVYLAGDACHDRRILTGEKGIAQWSDPQFPGQVCCIHADRDEALETIKKIRVLEQRRSVFGEVEVVLAHDARWAGDAARDGRFFPGSL</sequence>
<reference evidence="6 7" key="1">
    <citation type="submission" date="2024-07" db="EMBL/GenBank/DDBJ databases">
        <title>Section-level genome sequencing and comparative genomics of Aspergillus sections Usti and Cavernicolus.</title>
        <authorList>
            <consortium name="Lawrence Berkeley National Laboratory"/>
            <person name="Nybo J.L."/>
            <person name="Vesth T.C."/>
            <person name="Theobald S."/>
            <person name="Frisvad J.C."/>
            <person name="Larsen T.O."/>
            <person name="Kjaerboelling I."/>
            <person name="Rothschild-Mancinelli K."/>
            <person name="Lyhne E.K."/>
            <person name="Kogle M.E."/>
            <person name="Barry K."/>
            <person name="Clum A."/>
            <person name="Na H."/>
            <person name="Ledsgaard L."/>
            <person name="Lin J."/>
            <person name="Lipzen A."/>
            <person name="Kuo A."/>
            <person name="Riley R."/>
            <person name="Mondo S."/>
            <person name="Labutti K."/>
            <person name="Haridas S."/>
            <person name="Pangalinan J."/>
            <person name="Salamov A.A."/>
            <person name="Simmons B.A."/>
            <person name="Magnuson J.K."/>
            <person name="Chen J."/>
            <person name="Drula E."/>
            <person name="Henrissat B."/>
            <person name="Wiebenga A."/>
            <person name="Lubbers R.J."/>
            <person name="Gomes A.C."/>
            <person name="Makela M.R."/>
            <person name="Stajich J."/>
            <person name="Grigoriev I.V."/>
            <person name="Mortensen U.H."/>
            <person name="De Vries R.P."/>
            <person name="Baker S.E."/>
            <person name="Andersen M.R."/>
        </authorList>
    </citation>
    <scope>NUCLEOTIDE SEQUENCE [LARGE SCALE GENOMIC DNA]</scope>
    <source>
        <strain evidence="6 7">CBS 123904</strain>
    </source>
</reference>
<dbReference type="EMBL" id="JBFXLU010000266">
    <property type="protein sequence ID" value="KAL2832246.1"/>
    <property type="molecule type" value="Genomic_DNA"/>
</dbReference>
<name>A0ABR4IWV9_9EURO</name>
<proteinExistence type="inferred from homology"/>
<comment type="similarity">
    <text evidence="2">Belongs to the metallo-beta-lactamase superfamily.</text>
</comment>
<evidence type="ECO:0000256" key="3">
    <source>
        <dbReference type="ARBA" id="ARBA00022723"/>
    </source>
</evidence>
<dbReference type="InterPro" id="IPR036866">
    <property type="entry name" value="RibonucZ/Hydroxyglut_hydro"/>
</dbReference>
<keyword evidence="3" id="KW-0479">Metal-binding</keyword>
<evidence type="ECO:0000256" key="2">
    <source>
        <dbReference type="ARBA" id="ARBA00007749"/>
    </source>
</evidence>
<keyword evidence="4" id="KW-0378">Hydrolase</keyword>
<dbReference type="SUPFAM" id="SSF56281">
    <property type="entry name" value="Metallo-hydrolase/oxidoreductase"/>
    <property type="match status" value="1"/>
</dbReference>
<comment type="cofactor">
    <cofactor evidence="1">
        <name>Zn(2+)</name>
        <dbReference type="ChEBI" id="CHEBI:29105"/>
    </cofactor>
</comment>
<dbReference type="PANTHER" id="PTHR42978">
    <property type="entry name" value="QUORUM-QUENCHING LACTONASE YTNP-RELATED-RELATED"/>
    <property type="match status" value="1"/>
</dbReference>
<organism evidence="6 7">
    <name type="scientific">Aspergillus pseudoustus</name>
    <dbReference type="NCBI Taxonomy" id="1810923"/>
    <lineage>
        <taxon>Eukaryota</taxon>
        <taxon>Fungi</taxon>
        <taxon>Dikarya</taxon>
        <taxon>Ascomycota</taxon>
        <taxon>Pezizomycotina</taxon>
        <taxon>Eurotiomycetes</taxon>
        <taxon>Eurotiomycetidae</taxon>
        <taxon>Eurotiales</taxon>
        <taxon>Aspergillaceae</taxon>
        <taxon>Aspergillus</taxon>
        <taxon>Aspergillus subgen. Nidulantes</taxon>
    </lineage>
</organism>